<dbReference type="GO" id="GO:0019509">
    <property type="term" value="P:L-methionine salvage from methylthioadenosine"/>
    <property type="evidence" value="ECO:0007669"/>
    <property type="project" value="UniProtKB-UniRule"/>
</dbReference>
<dbReference type="NCBIfam" id="TIGR00524">
    <property type="entry name" value="eIF-2B_rel"/>
    <property type="match status" value="1"/>
</dbReference>
<comment type="caution">
    <text evidence="3">The sequence shown here is derived from an EMBL/GenBank/DDBJ whole genome shotgun (WGS) entry which is preliminary data.</text>
</comment>
<evidence type="ECO:0000313" key="4">
    <source>
        <dbReference type="Proteomes" id="UP001530293"/>
    </source>
</evidence>
<comment type="function">
    <text evidence="2">Catalyzes the interconversion of methylthioribose-1-phosphate (MTR-1-P) into methylthioribulose-1-phosphate (MTRu-1-P).</text>
</comment>
<dbReference type="NCBIfam" id="NF004326">
    <property type="entry name" value="PRK05720.1"/>
    <property type="match status" value="1"/>
</dbReference>
<organism evidence="3 4">
    <name type="scientific">Discostella pseudostelligera</name>
    <dbReference type="NCBI Taxonomy" id="259834"/>
    <lineage>
        <taxon>Eukaryota</taxon>
        <taxon>Sar</taxon>
        <taxon>Stramenopiles</taxon>
        <taxon>Ochrophyta</taxon>
        <taxon>Bacillariophyta</taxon>
        <taxon>Coscinodiscophyceae</taxon>
        <taxon>Thalassiosirophycidae</taxon>
        <taxon>Stephanodiscales</taxon>
        <taxon>Stephanodiscaceae</taxon>
        <taxon>Discostella</taxon>
    </lineage>
</organism>
<sequence length="387" mass="41643">MAAATDSSTGDNLRSLIFKFEDGKASLSVLDQLLLPHETKYVPVNDVNDAWDAVRSMRVRGAPLIAIVAVLGLAVDLTSNQATIRELDEAAAVGVDDIKTYIYDKMTYLTTSRPTAVNLFNAMEELKQIIVNSVPSSSSSSHYAPFVDAIVTHAQFMLERDVSDNKAIGAHGADDILSRHTDPDGVRLVTICNTGSLATAGWGTALGVARELHRRHKLRSIAALETRPYNQGSRLTAYEIQTEKMNGTLLCDSMAAFYLQSKGADACVVGADRVCANGDTANKIGTLALAIIAKEMGVEFFVASPFTTLDIGLASGDKVEIEERPPGEMLESSGAPLEMPCWNPSFDVTPAKYITGIITEKGVLKKSADGTLDVVGFVKKHSHDRHD</sequence>
<proteinExistence type="inferred from homology"/>
<dbReference type="PANTHER" id="PTHR43475">
    <property type="entry name" value="METHYLTHIORIBOSE-1-PHOSPHATE ISOMERASE"/>
    <property type="match status" value="1"/>
</dbReference>
<feature type="site" description="Transition state stabilizer" evidence="2">
    <location>
        <position position="192"/>
    </location>
</feature>
<dbReference type="PANTHER" id="PTHR43475:SF1">
    <property type="entry name" value="METHYLTHIORIBOSE-1-PHOSPHATE ISOMERASE"/>
    <property type="match status" value="1"/>
</dbReference>
<keyword evidence="2" id="KW-0028">Amino-acid biosynthesis</keyword>
<accession>A0ABD3MRN9</accession>
<dbReference type="InterPro" id="IPR000649">
    <property type="entry name" value="IF-2B-related"/>
</dbReference>
<gene>
    <name evidence="3" type="ORF">ACHAWU_003104</name>
</gene>
<dbReference type="InterPro" id="IPR037171">
    <property type="entry name" value="NagB/RpiA_transferase-like"/>
</dbReference>
<keyword evidence="4" id="KW-1185">Reference proteome</keyword>
<dbReference type="Pfam" id="PF01008">
    <property type="entry name" value="IF-2B"/>
    <property type="match status" value="1"/>
</dbReference>
<keyword evidence="1 2" id="KW-0413">Isomerase</keyword>
<dbReference type="InterPro" id="IPR011559">
    <property type="entry name" value="Initiation_fac_2B_a/b/d"/>
</dbReference>
<dbReference type="EMBL" id="JALLBG020000095">
    <property type="protein sequence ID" value="KAL3765563.1"/>
    <property type="molecule type" value="Genomic_DNA"/>
</dbReference>
<keyword evidence="2" id="KW-0486">Methionine biosynthesis</keyword>
<dbReference type="InterPro" id="IPR027363">
    <property type="entry name" value="M1Pi_N"/>
</dbReference>
<comment type="catalytic activity">
    <reaction evidence="2">
        <text>5-(methylsulfanyl)-alpha-D-ribose 1-phosphate = 5-(methylsulfanyl)-D-ribulose 1-phosphate</text>
        <dbReference type="Rhea" id="RHEA:19989"/>
        <dbReference type="ChEBI" id="CHEBI:58533"/>
        <dbReference type="ChEBI" id="CHEBI:58548"/>
        <dbReference type="EC" id="5.3.1.23"/>
    </reaction>
</comment>
<comment type="pathway">
    <text evidence="2">Amino-acid biosynthesis; L-methionine biosynthesis via salvage pathway; L-methionine from S-methyl-5-thio-alpha-D-ribose 1-phosphate: step 1/6.</text>
</comment>
<evidence type="ECO:0000256" key="1">
    <source>
        <dbReference type="ARBA" id="ARBA00023235"/>
    </source>
</evidence>
<keyword evidence="2" id="KW-0539">Nucleus</keyword>
<dbReference type="SUPFAM" id="SSF100950">
    <property type="entry name" value="NagB/RpiA/CoA transferase-like"/>
    <property type="match status" value="1"/>
</dbReference>
<feature type="active site" description="Proton donor" evidence="2">
    <location>
        <position position="272"/>
    </location>
</feature>
<evidence type="ECO:0000313" key="3">
    <source>
        <dbReference type="EMBL" id="KAL3765563.1"/>
    </source>
</evidence>
<dbReference type="EC" id="5.3.1.23" evidence="2"/>
<dbReference type="FunFam" id="1.20.120.420:FF:000003">
    <property type="entry name" value="Methylthioribose-1-phosphate isomerase"/>
    <property type="match status" value="1"/>
</dbReference>
<dbReference type="HAMAP" id="MF_01678">
    <property type="entry name" value="Salvage_MtnA"/>
    <property type="match status" value="1"/>
</dbReference>
<dbReference type="FunFam" id="3.40.50.10470:FF:000006">
    <property type="entry name" value="Methylthioribose-1-phosphate isomerase"/>
    <property type="match status" value="1"/>
</dbReference>
<reference evidence="3 4" key="1">
    <citation type="submission" date="2024-10" db="EMBL/GenBank/DDBJ databases">
        <title>Updated reference genomes for cyclostephanoid diatoms.</title>
        <authorList>
            <person name="Roberts W.R."/>
            <person name="Alverson A.J."/>
        </authorList>
    </citation>
    <scope>NUCLEOTIDE SEQUENCE [LARGE SCALE GENOMIC DNA]</scope>
    <source>
        <strain evidence="3 4">AJA232-27</strain>
    </source>
</reference>
<comment type="subcellular location">
    <subcellularLocation>
        <location evidence="2">Cytoplasm</location>
    </subcellularLocation>
    <subcellularLocation>
        <location evidence="2">Nucleus</location>
    </subcellularLocation>
</comment>
<dbReference type="GO" id="GO:0046523">
    <property type="term" value="F:S-methyl-5-thioribose-1-phosphate isomerase activity"/>
    <property type="evidence" value="ECO:0007669"/>
    <property type="project" value="UniProtKB-UniRule"/>
</dbReference>
<dbReference type="InterPro" id="IPR042529">
    <property type="entry name" value="IF_2B-like_C"/>
</dbReference>
<dbReference type="GO" id="GO:0005737">
    <property type="term" value="C:cytoplasm"/>
    <property type="evidence" value="ECO:0007669"/>
    <property type="project" value="UniProtKB-SubCell"/>
</dbReference>
<dbReference type="NCBIfam" id="TIGR00512">
    <property type="entry name" value="salvage_mtnA"/>
    <property type="match status" value="1"/>
</dbReference>
<dbReference type="InterPro" id="IPR005251">
    <property type="entry name" value="IF-M1Pi"/>
</dbReference>
<dbReference type="Gene3D" id="1.20.120.420">
    <property type="entry name" value="translation initiation factor eif-2b, domain 1"/>
    <property type="match status" value="1"/>
</dbReference>
<name>A0ABD3MRN9_9STRA</name>
<dbReference type="Proteomes" id="UP001530293">
    <property type="component" value="Unassembled WGS sequence"/>
</dbReference>
<dbReference type="AlphaFoldDB" id="A0ABD3MRN9"/>
<evidence type="ECO:0000256" key="2">
    <source>
        <dbReference type="HAMAP-Rule" id="MF_03119"/>
    </source>
</evidence>
<comment type="similarity">
    <text evidence="2">Belongs to the eIF-2B alpha/beta/delta subunits family. MtnA subfamily.</text>
</comment>
<keyword evidence="2" id="KW-0963">Cytoplasm</keyword>
<dbReference type="Gene3D" id="3.40.50.10470">
    <property type="entry name" value="Translation initiation factor eif-2b, domain 2"/>
    <property type="match status" value="1"/>
</dbReference>
<protein>
    <recommendedName>
        <fullName evidence="2">Methylthioribose-1-phosphate isomerase</fullName>
        <shortName evidence="2">M1Pi</shortName>
        <shortName evidence="2">MTR-1-P isomerase</shortName>
        <ecNumber evidence="2">5.3.1.23</ecNumber>
    </recommendedName>
    <alternativeName>
        <fullName evidence="2">S-methyl-5-thioribose-1-phosphate isomerase</fullName>
    </alternativeName>
    <alternativeName>
        <fullName evidence="2">Translation initiation factor eIF-2B subunit alpha/beta/delta-like protein</fullName>
    </alternativeName>
</protein>
<dbReference type="GO" id="GO:0005634">
    <property type="term" value="C:nucleus"/>
    <property type="evidence" value="ECO:0007669"/>
    <property type="project" value="UniProtKB-SubCell"/>
</dbReference>